<dbReference type="Gene3D" id="6.10.140.1060">
    <property type="match status" value="1"/>
</dbReference>
<dbReference type="Gene3D" id="1.10.287.2620">
    <property type="match status" value="1"/>
</dbReference>
<feature type="coiled-coil region" evidence="14">
    <location>
        <begin position="2783"/>
        <end position="2810"/>
    </location>
</feature>
<dbReference type="FunFam" id="3.40.50.300:FF:000049">
    <property type="entry name" value="Dynein, axonemal, heavy chain 5"/>
    <property type="match status" value="1"/>
</dbReference>
<keyword evidence="13" id="KW-0966">Cell projection</keyword>
<evidence type="ECO:0000256" key="2">
    <source>
        <dbReference type="ARBA" id="ARBA00008887"/>
    </source>
</evidence>
<dbReference type="Pfam" id="PF12775">
    <property type="entry name" value="AAA_7"/>
    <property type="match status" value="2"/>
</dbReference>
<dbReference type="GO" id="GO:0008569">
    <property type="term" value="F:minus-end-directed microtubule motor activity"/>
    <property type="evidence" value="ECO:0007669"/>
    <property type="project" value="InterPro"/>
</dbReference>
<dbReference type="Pfam" id="PF12781">
    <property type="entry name" value="AAA_9"/>
    <property type="match status" value="1"/>
</dbReference>
<dbReference type="InterPro" id="IPR041228">
    <property type="entry name" value="Dynein_C"/>
</dbReference>
<dbReference type="InterPro" id="IPR024743">
    <property type="entry name" value="Dynein_HC_stalk"/>
</dbReference>
<dbReference type="GO" id="GO:0005930">
    <property type="term" value="C:axoneme"/>
    <property type="evidence" value="ECO:0007669"/>
    <property type="project" value="UniProtKB-SubCell"/>
</dbReference>
<evidence type="ECO:0000259" key="15">
    <source>
        <dbReference type="SMART" id="SM00382"/>
    </source>
</evidence>
<dbReference type="Gene3D" id="3.10.490.20">
    <property type="match status" value="1"/>
</dbReference>
<evidence type="ECO:0000256" key="9">
    <source>
        <dbReference type="ARBA" id="ARBA00023054"/>
    </source>
</evidence>
<dbReference type="FunFam" id="3.10.490.20:FF:000005">
    <property type="entry name" value="Dynein axonemal heavy chain 6"/>
    <property type="match status" value="1"/>
</dbReference>
<dbReference type="FunFam" id="1.20.140.100:FF:000004">
    <property type="entry name" value="Dynein axonemal heavy chain 6"/>
    <property type="match status" value="1"/>
</dbReference>
<dbReference type="FunFam" id="3.40.50.300:FF:000063">
    <property type="entry name" value="dynein heavy chain 6, axonemal"/>
    <property type="match status" value="1"/>
</dbReference>
<keyword evidence="8" id="KW-0243">Dynein</keyword>
<dbReference type="Gene3D" id="1.20.1270.280">
    <property type="match status" value="1"/>
</dbReference>
<keyword evidence="11" id="KW-0505">Motor protein</keyword>
<feature type="domain" description="AAA+ ATPase" evidence="15">
    <location>
        <begin position="682"/>
        <end position="821"/>
    </location>
</feature>
<dbReference type="Pfam" id="PF18199">
    <property type="entry name" value="Dynein_C"/>
    <property type="match status" value="1"/>
</dbReference>
<dbReference type="InterPro" id="IPR024317">
    <property type="entry name" value="Dynein_heavy_chain_D4_dom"/>
</dbReference>
<keyword evidence="12" id="KW-0206">Cytoskeleton</keyword>
<dbReference type="InterPro" id="IPR035699">
    <property type="entry name" value="AAA_6"/>
</dbReference>
<evidence type="ECO:0000256" key="11">
    <source>
        <dbReference type="ARBA" id="ARBA00023175"/>
    </source>
</evidence>
<dbReference type="FunFam" id="1.20.920.20:FF:000006">
    <property type="entry name" value="Dynein, axonemal, heavy chain 6"/>
    <property type="match status" value="1"/>
</dbReference>
<accession>A0A151P395</accession>
<name>A0A151P395_ALLMI</name>
<dbReference type="InterPro" id="IPR043157">
    <property type="entry name" value="Dynein_AAA1S"/>
</dbReference>
<dbReference type="Gene3D" id="1.10.472.130">
    <property type="match status" value="1"/>
</dbReference>
<dbReference type="InterPro" id="IPR035706">
    <property type="entry name" value="AAA_9"/>
</dbReference>
<dbReference type="FunFam" id="3.40.50.300:FF:000320">
    <property type="entry name" value="Dynein, axonemal, heavy chain 5"/>
    <property type="match status" value="1"/>
</dbReference>
<dbReference type="InterPro" id="IPR042222">
    <property type="entry name" value="Dynein_2_N"/>
</dbReference>
<dbReference type="Pfam" id="PF08393">
    <property type="entry name" value="DHC_N2"/>
    <property type="match status" value="1"/>
</dbReference>
<dbReference type="Pfam" id="PF12774">
    <property type="entry name" value="AAA_6"/>
    <property type="match status" value="1"/>
</dbReference>
<evidence type="ECO:0000313" key="17">
    <source>
        <dbReference type="Proteomes" id="UP000050525"/>
    </source>
</evidence>
<dbReference type="InterPro" id="IPR042219">
    <property type="entry name" value="AAA_lid_11_sf"/>
</dbReference>
<dbReference type="InterPro" id="IPR042228">
    <property type="entry name" value="Dynein_linker_3"/>
</dbReference>
<evidence type="ECO:0000256" key="3">
    <source>
        <dbReference type="ARBA" id="ARBA00022490"/>
    </source>
</evidence>
<organism evidence="16 17">
    <name type="scientific">Alligator mississippiensis</name>
    <name type="common">American alligator</name>
    <dbReference type="NCBI Taxonomy" id="8496"/>
    <lineage>
        <taxon>Eukaryota</taxon>
        <taxon>Metazoa</taxon>
        <taxon>Chordata</taxon>
        <taxon>Craniata</taxon>
        <taxon>Vertebrata</taxon>
        <taxon>Euteleostomi</taxon>
        <taxon>Archelosauria</taxon>
        <taxon>Archosauria</taxon>
        <taxon>Crocodylia</taxon>
        <taxon>Alligatoridae</taxon>
        <taxon>Alligatorinae</taxon>
        <taxon>Alligator</taxon>
    </lineage>
</organism>
<evidence type="ECO:0000256" key="10">
    <source>
        <dbReference type="ARBA" id="ARBA00023069"/>
    </source>
</evidence>
<evidence type="ECO:0000256" key="5">
    <source>
        <dbReference type="ARBA" id="ARBA00022737"/>
    </source>
</evidence>
<feature type="domain" description="AAA+ ATPase" evidence="15">
    <location>
        <begin position="1465"/>
        <end position="1686"/>
    </location>
</feature>
<dbReference type="GO" id="GO:0007018">
    <property type="term" value="P:microtubule-based movement"/>
    <property type="evidence" value="ECO:0007669"/>
    <property type="project" value="InterPro"/>
</dbReference>
<dbReference type="GO" id="GO:0051959">
    <property type="term" value="F:dynein light intermediate chain binding"/>
    <property type="evidence" value="ECO:0007669"/>
    <property type="project" value="InterPro"/>
</dbReference>
<dbReference type="Pfam" id="PF03028">
    <property type="entry name" value="Dynein_heavy"/>
    <property type="match status" value="1"/>
</dbReference>
<dbReference type="FunFam" id="1.20.58.1120:FF:000007">
    <property type="entry name" value="Dynein heavy chain 4"/>
    <property type="match status" value="1"/>
</dbReference>
<dbReference type="GO" id="GO:0005524">
    <property type="term" value="F:ATP binding"/>
    <property type="evidence" value="ECO:0007669"/>
    <property type="project" value="UniProtKB-KW"/>
</dbReference>
<dbReference type="FunFam" id="1.10.8.710:FF:000004">
    <property type="entry name" value="Dynein axonemal heavy chain 6"/>
    <property type="match status" value="1"/>
</dbReference>
<reference evidence="16 17" key="1">
    <citation type="journal article" date="2012" name="Genome Biol.">
        <title>Sequencing three crocodilian genomes to illuminate the evolution of archosaurs and amniotes.</title>
        <authorList>
            <person name="St John J.A."/>
            <person name="Braun E.L."/>
            <person name="Isberg S.R."/>
            <person name="Miles L.G."/>
            <person name="Chong A.Y."/>
            <person name="Gongora J."/>
            <person name="Dalzell P."/>
            <person name="Moran C."/>
            <person name="Bed'hom B."/>
            <person name="Abzhanov A."/>
            <person name="Burgess S.C."/>
            <person name="Cooksey A.M."/>
            <person name="Castoe T.A."/>
            <person name="Crawford N.G."/>
            <person name="Densmore L.D."/>
            <person name="Drew J.C."/>
            <person name="Edwards S.V."/>
            <person name="Faircloth B.C."/>
            <person name="Fujita M.K."/>
            <person name="Greenwold M.J."/>
            <person name="Hoffmann F.G."/>
            <person name="Howard J.M."/>
            <person name="Iguchi T."/>
            <person name="Janes D.E."/>
            <person name="Khan S.Y."/>
            <person name="Kohno S."/>
            <person name="de Koning A.J."/>
            <person name="Lance S.L."/>
            <person name="McCarthy F.M."/>
            <person name="McCormack J.E."/>
            <person name="Merchant M.E."/>
            <person name="Peterson D.G."/>
            <person name="Pollock D.D."/>
            <person name="Pourmand N."/>
            <person name="Raney B.J."/>
            <person name="Roessler K.A."/>
            <person name="Sanford J.R."/>
            <person name="Sawyer R.H."/>
            <person name="Schmidt C.J."/>
            <person name="Triplett E.W."/>
            <person name="Tuberville T.D."/>
            <person name="Venegas-Anaya M."/>
            <person name="Howard J.T."/>
            <person name="Jarvis E.D."/>
            <person name="Guillette L.J.Jr."/>
            <person name="Glenn T.C."/>
            <person name="Green R.E."/>
            <person name="Ray D.A."/>
        </authorList>
    </citation>
    <scope>NUCLEOTIDE SEQUENCE [LARGE SCALE GENOMIC DNA]</scope>
    <source>
        <strain evidence="16">KSC_2009_1</strain>
    </source>
</reference>
<keyword evidence="7" id="KW-0067">ATP-binding</keyword>
<dbReference type="SMART" id="SM00382">
    <property type="entry name" value="AAA"/>
    <property type="match status" value="2"/>
</dbReference>
<dbReference type="SUPFAM" id="SSF52540">
    <property type="entry name" value="P-loop containing nucleoside triphosphate hydrolases"/>
    <property type="match status" value="4"/>
</dbReference>
<dbReference type="InterPro" id="IPR004273">
    <property type="entry name" value="Dynein_heavy_D6_P-loop"/>
</dbReference>
<dbReference type="InterPro" id="IPR041466">
    <property type="entry name" value="Dynein_AAA5_ext"/>
</dbReference>
<dbReference type="Gene3D" id="3.20.180.20">
    <property type="entry name" value="Dynein heavy chain, N-terminal domain 2"/>
    <property type="match status" value="1"/>
</dbReference>
<keyword evidence="10" id="KW-0969">Cilium</keyword>
<evidence type="ECO:0000256" key="12">
    <source>
        <dbReference type="ARBA" id="ARBA00023212"/>
    </source>
</evidence>
<dbReference type="InterPro" id="IPR043160">
    <property type="entry name" value="Dynein_C_barrel"/>
</dbReference>
<dbReference type="InterPro" id="IPR013602">
    <property type="entry name" value="Dynein_heavy_linker"/>
</dbReference>
<dbReference type="FunFam" id="1.10.287.2620:FF:000001">
    <property type="entry name" value="Cytoplasmic dynein heavy chain 1"/>
    <property type="match status" value="1"/>
</dbReference>
<evidence type="ECO:0000256" key="8">
    <source>
        <dbReference type="ARBA" id="ARBA00023017"/>
    </source>
</evidence>
<dbReference type="Gene3D" id="1.10.8.710">
    <property type="match status" value="1"/>
</dbReference>
<keyword evidence="4" id="KW-0493">Microtubule</keyword>
<dbReference type="Gene3D" id="1.20.920.30">
    <property type="match status" value="1"/>
</dbReference>
<keyword evidence="3" id="KW-0963">Cytoplasm</keyword>
<dbReference type="Gene3D" id="1.10.8.1220">
    <property type="match status" value="1"/>
</dbReference>
<dbReference type="InterPro" id="IPR041658">
    <property type="entry name" value="AAA_lid_11"/>
</dbReference>
<dbReference type="InterPro" id="IPR003593">
    <property type="entry name" value="AAA+_ATPase"/>
</dbReference>
<evidence type="ECO:0000256" key="7">
    <source>
        <dbReference type="ARBA" id="ARBA00022840"/>
    </source>
</evidence>
<dbReference type="Gene3D" id="1.20.58.1120">
    <property type="match status" value="1"/>
</dbReference>
<evidence type="ECO:0000313" key="16">
    <source>
        <dbReference type="EMBL" id="KYO43522.1"/>
    </source>
</evidence>
<dbReference type="PANTHER" id="PTHR22878">
    <property type="entry name" value="DYNEIN HEAVY CHAIN 6, AXONEMAL-LIKE-RELATED"/>
    <property type="match status" value="1"/>
</dbReference>
<gene>
    <name evidence="16" type="ORF">Y1Q_0013563</name>
</gene>
<dbReference type="InterPro" id="IPR026983">
    <property type="entry name" value="DHC"/>
</dbReference>
<dbReference type="FunFam" id="3.40.50.300:FF:001810">
    <property type="entry name" value="Cytoplasmic dynein 2 heavy chain 1"/>
    <property type="match status" value="1"/>
</dbReference>
<dbReference type="EMBL" id="AKHW03001146">
    <property type="protein sequence ID" value="KYO43522.1"/>
    <property type="molecule type" value="Genomic_DNA"/>
</dbReference>
<dbReference type="PANTHER" id="PTHR22878:SF64">
    <property type="entry name" value="DYNEIN AXONEMAL HEAVY CHAIN 14"/>
    <property type="match status" value="1"/>
</dbReference>
<evidence type="ECO:0000256" key="1">
    <source>
        <dbReference type="ARBA" id="ARBA00004430"/>
    </source>
</evidence>
<feature type="coiled-coil region" evidence="14">
    <location>
        <begin position="2371"/>
        <end position="2440"/>
    </location>
</feature>
<dbReference type="FunFam" id="1.10.8.720:FF:000001">
    <property type="entry name" value="dynein heavy chain 7, axonemal"/>
    <property type="match status" value="1"/>
</dbReference>
<dbReference type="GO" id="GO:0005874">
    <property type="term" value="C:microtubule"/>
    <property type="evidence" value="ECO:0007669"/>
    <property type="project" value="UniProtKB-KW"/>
</dbReference>
<dbReference type="FunFam" id="3.20.180.20:FF:000003">
    <property type="entry name" value="Dynein heavy chain 12, axonemal"/>
    <property type="match status" value="1"/>
</dbReference>
<dbReference type="Gene3D" id="1.10.8.720">
    <property type="entry name" value="Region D6 of dynein motor"/>
    <property type="match status" value="1"/>
</dbReference>
<dbReference type="FunFam" id="1.20.920.30:FF:000017">
    <property type="entry name" value="Dynein axonemal heavy chain 14"/>
    <property type="match status" value="1"/>
</dbReference>
<dbReference type="Gene3D" id="1.20.920.20">
    <property type="match status" value="1"/>
</dbReference>
<evidence type="ECO:0000256" key="6">
    <source>
        <dbReference type="ARBA" id="ARBA00022741"/>
    </source>
</evidence>
<proteinExistence type="inferred from homology"/>
<dbReference type="Gene3D" id="1.20.140.100">
    <property type="entry name" value="Dynein heavy chain, N-terminal domain 2"/>
    <property type="match status" value="1"/>
</dbReference>
<keyword evidence="17" id="KW-1185">Reference proteome</keyword>
<dbReference type="InterPro" id="IPR027417">
    <property type="entry name" value="P-loop_NTPase"/>
</dbReference>
<evidence type="ECO:0000256" key="4">
    <source>
        <dbReference type="ARBA" id="ARBA00022701"/>
    </source>
</evidence>
<dbReference type="GO" id="GO:0045505">
    <property type="term" value="F:dynein intermediate chain binding"/>
    <property type="evidence" value="ECO:0007669"/>
    <property type="project" value="InterPro"/>
</dbReference>
<dbReference type="Proteomes" id="UP000050525">
    <property type="component" value="Unassembled WGS sequence"/>
</dbReference>
<keyword evidence="6" id="KW-0547">Nucleotide-binding</keyword>
<dbReference type="InterPro" id="IPR041589">
    <property type="entry name" value="DNAH3_AAA_lid_1"/>
</dbReference>
<evidence type="ECO:0000256" key="13">
    <source>
        <dbReference type="ARBA" id="ARBA00023273"/>
    </source>
</evidence>
<evidence type="ECO:0000256" key="14">
    <source>
        <dbReference type="SAM" id="Coils"/>
    </source>
</evidence>
<dbReference type="GO" id="GO:0030286">
    <property type="term" value="C:dynein complex"/>
    <property type="evidence" value="ECO:0007669"/>
    <property type="project" value="UniProtKB-KW"/>
</dbReference>
<keyword evidence="5" id="KW-0677">Repeat</keyword>
<dbReference type="Gene3D" id="3.40.50.300">
    <property type="entry name" value="P-loop containing nucleotide triphosphate hydrolases"/>
    <property type="match status" value="6"/>
</dbReference>
<comment type="caution">
    <text evidence="16">The sequence shown here is derived from an EMBL/GenBank/DDBJ whole genome shotgun (WGS) entry which is preliminary data.</text>
</comment>
<dbReference type="Pfam" id="PF18198">
    <property type="entry name" value="AAA_lid_11"/>
    <property type="match status" value="1"/>
</dbReference>
<dbReference type="Pfam" id="PF12780">
    <property type="entry name" value="AAA_8"/>
    <property type="match status" value="1"/>
</dbReference>
<comment type="similarity">
    <text evidence="2">Belongs to the dynein heavy chain family.</text>
</comment>
<keyword evidence="9 14" id="KW-0175">Coiled coil</keyword>
<dbReference type="Pfam" id="PF17852">
    <property type="entry name" value="Dynein_AAA_lid"/>
    <property type="match status" value="1"/>
</dbReference>
<protein>
    <recommendedName>
        <fullName evidence="15">AAA+ ATPase domain-containing protein</fullName>
    </recommendedName>
</protein>
<dbReference type="Pfam" id="PF17857">
    <property type="entry name" value="AAA_lid_1"/>
    <property type="match status" value="1"/>
</dbReference>
<dbReference type="Pfam" id="PF12777">
    <property type="entry name" value="MT"/>
    <property type="match status" value="1"/>
</dbReference>
<sequence length="3711" mass="422876">MPSLFQLSRKNDNIIKFSGDLDGYIDSLQFELKKFKNKVRNPILLLSETLPKTAKEMIQNLVEEAAVIYSKTQSYVKYQDFFYSAVADMRTASLEKMSQKSQAGDSSAQRVTTELSEIEDELTLRKLLWDSLEEWGKLSFRWKHTLFENLDVDLIQMEVSRFMQIIQILEKGLPENNIITDLKQSLINFKEVLSVTVFLKSPYLQQRHWEIIQRITGQSISWDKKITLDTVLELNMIQYKKKINEISITATNEATLEIILNKIIDLWNKTDFHLSPHYFEASTIMIISSAEDIIAQLEDSQVTISTIKGSCYVGPIKNLVDGWDRKLNLFAHTLEEWLLCQRNWMYLEPIFHSAEIQRQLPEEATLFSQVNNKWKEIMVHTEEDPNALRAATAAGVLEMLQTNNAHLEKIQKSIEDYLEIKRMIFPRFYFLSNAELLDILAESKNPDAIQPHLVKCFANIRKLYIRRHEQNPTVVVMIRSAEEETLQVPKSVRVRGPVEQWLGNVESSMFDMVKRFVNLGIIEWNKVKFKQWFLTHPGQVVLLVSQIMFNKDCTRSFQSSDQKKECMGVHDKLVHCLEQLAEMVSDILPLHKQTTLEAFLTLYIHCRDILSSLMEKQIFKLDDFEWTRQLRYEWSEINTTCRVVQGNASFVYGYEYLGCSSRLVITPLTDRCWLTLTGALHLNLGGCPAGPSGTGKTETVKDLSKALGKFCVVFNCFEGLDYKMMGKLFCGLVQSGAWCCFDEFNRIDIEVLSVIASQLQTIKAAKDSHIVRFVLEGKEIRINTTCGIFITMNQGYKGRVELPDNLKSLFRPVSMMVPDYQLIAEVMLFSGGFKSAKSLSGKLVKLYQLASNQLSQQDHYDFGMRAIKTVLVRAGEKKQELKTENNQTGLHAEEEALVIISALKETNLPKFLTEDVPLFENIMADLFPEIVVPNTNTSRLEKAIAAATQQLCLQPWLSQIEKVIQFYNQILTRVGVMLVGPTGGGKTTVRTILETALVLLPTVHLEKKSNTDPVLQNSTKKGKVETFVINPKCVSLGELFGQTDPSTMEWSDGLLASAVRTFAKHSIKKPKKKEANTDAISEIQDCYTLNTLEQTNSSVAVRSKQATTFPYNDCETNNDWQWIILDGPVDTIWIENLNTVLDDTRMLCLANSERINLPSRIRMIFEVDSLSQASPATVSRCAMVFVDPTNLGWEPYVKTWLLKISRIIPQSGVKVLESLFEISMEKGLNFLDRHKKMQPFPVQQMGLVMNLCRILGAFIDIMRKNGGFGHSVESKDGLVGTSKLPQTMESKALITKATLEKKREDKKWFLEKYPDKLPSLLGKLYVFAFTWAVGGVLRREDDYEEDSLIGINTTDECLVNVTHSFNNLVRDIFEGEPPTGVQFPSGDRVIFAYFVDLQTGDFAPWTDLVPTTQFLIQQATTATSDPPTFRSDEMKSQGSQTEILKFIPNMDTICYSFLTSLLLMNKHPVLITGDSGIGKTAMIQHMLERLQKKGGLSVTSGTILGDVFLHSETKRASLLKNTSRITSDIHRGAWRKTWASIGDSAFKLIKRPYSATGNITLSSESNQVVIVTKIQFGAHTSAAQTQTWILQKLILKSKDVLGAPKSKQVLVFIDDLNMPMPEEYGAQPPLESLRQFLDLGGFYNSKQLAWKNVQDVSLVANCAPASGGRSEISPRLLSHFSILALPQPCLQSLQRIFQVHLGTYLYNNRFLYEVQKCSDLLTSSSIAIYYNMCHRMLPTPAKCHYTFNLRDLFKVLQGLLQAHRSIIVSKETTALLFVHETTRVFHDRLTELAEREIFHNFLSNELCNYFKIVWTKEKLMEESTIFADFLDMNMPLGSRIYRNITNYKKLVSVLEAFHMKMSSTNNETTMVFFKEAVEHITRAARVFRQPGAHMILIGLDGNGKVTCVTLACYLSNCSLFRLSITHSYTYSDFREDLKKVYRQTGLEGQRTVFLITDSDILKECFLEDLSYILNSGEVPDLFDKEEVEDIVVKLTAVAEKANYTNSREAILSFFLQRVHSNLHIVLTSSPAGHNFRQHCRTYPAIINCCTVDWYENWPEEALLHVAKNYLSQKNIFDENETLTNRVTDMCVEVHKNISTIVEKYLKETKRHYYVTPSSYLQFINTFSRILQITKKKILINRDCFQNGLTKLLEATSLVAEMQEELFVLGPQIEQKSKETEELVEKLRRDSVVVEQVRMLVKQDEEIMAEETNVVEQYAKQATEELNAVMPTLEKALTALDALDKAHIAELRVYTHPPPLVLTVMNAVCILLQKKPTWATAKHLLADPGFLKTLVTLDKDNLPEKVFLQLKSYIKSPDFSPSKLGFVSIACCSMCQWILALDHYHEVQKVVHPKQVRVTEAQEVLRLAHQKLAEKQRSLALIEEHQRNLEARYEESAAEKAMLATRKELATQRLNRASVLSTALEDEMERWKKAVNNLNQKLHGIMGDALISAASLVYSGVLTSEYRQQLANECLRLCNENMIPMSPNYSLIAAMTEKNEVRKWQNEGLPQDQYSTENAILVKYGWRWPLLIDPQRQACKWICQMAGGKLRQIHASDSSYLRTLENAVRVGESVLLKDLAETLDSSLEPILKKEVYNKVGKDYIRIAGSEIEYNHNFRLYMTTQKANPHFLPAVCNLVTMINFTVTFQSLQDHLLSTVVIHETPQLEQQHYQLFESISADLVMLRDLEQKSLTLLQKAEGHILDDQDLLDNLERTKVTSKEISERIEASAKTEATIEKARKSYLPVATRESVESINKLQRQISMSDSTSSVSGTVQAPSRLSRREFIQKDCEKYEDEKDNFNRHLKDIIDLLTSNVYKIVSSALFTKAQLCFSFLLCATIMQNNYSENQVHDELGFLPENEWKTFLYSHTLSTIFATQSESEDKGSYMFNKSPHLLWMTESMWKECQYMSAHLQPFSLLCESLVSNSQQWSFFLNSNNLYSLLSTCYMSASSQQDLQSEVIEETTDLNSALVNFPWESLSSFQRLILIKILRPESLNGAVQEFVTEKLGARFLQTRGINLKEVYEDSCASSPLIFIHSPGTDPTVHLLRLAQELKGNTKHVKMVSLGRGQGSKAEELIYQAQIVSGQWVFLQNCHLATSFMPRLCTIVDSFTQPNINMDPQFRLWLSSTPNPSFPVPILQKGFKMAVEPPQGLKGKLLQTFGYSGSGEVTENIFNKAAFGPSWKKLLFSLCFFNAVVQERKKYGALGWNIPYEFNSSDLEISIQMLRMLLKSQEKVPWPALRYLTGEVTYGGRVTDHWDQRCLLSILDNFYNPAILQEGFAYSCDRVYRPISETDSLEDCRIYLESLPDTDPPELFGMHACAERAFLESQAQALVDTLASLQPGVMMDTLIISGRKSQDELVLERASDILRQLPLTVEEQDTELTPRSESTSKSRVTLERLMSGPTWAALAKATKGHNPFMNSALLTVLRQEIDRFNHLLAVVILSLQSLQHATKGKIVLTQGLEELYHSLLRSRVPELWQQYSYKSCKPLGSWIDDLILRVNFFATWAHQAISYIQLRYNNLTMLQKQAKASGIPFLSQISENPSTGVQGSPNQFWLPGFFFPQGFLTAVLQNYARQNGIPVDTLTFVHRVLPVAEDEECHLRDTKRKQNILLAAFKGSAPPENGVLVFGLYIDSARWNTTTNLLEEPWLQERFYPFPKMVFIPHKVNTCPEEQDNLRLYECPLYQTPQRAGILSSTEMFLKVTNETVHLT</sequence>
<comment type="subcellular location">
    <subcellularLocation>
        <location evidence="1">Cytoplasm</location>
        <location evidence="1">Cytoskeleton</location>
        <location evidence="1">Cilium axoneme</location>
    </subcellularLocation>
</comment>